<organism evidence="2 3">
    <name type="scientific">Hyaloscypha variabilis (strain UAMH 11265 / GT02V1 / F)</name>
    <name type="common">Meliniomyces variabilis</name>
    <dbReference type="NCBI Taxonomy" id="1149755"/>
    <lineage>
        <taxon>Eukaryota</taxon>
        <taxon>Fungi</taxon>
        <taxon>Dikarya</taxon>
        <taxon>Ascomycota</taxon>
        <taxon>Pezizomycotina</taxon>
        <taxon>Leotiomycetes</taxon>
        <taxon>Helotiales</taxon>
        <taxon>Hyaloscyphaceae</taxon>
        <taxon>Hyaloscypha</taxon>
        <taxon>Hyaloscypha variabilis</taxon>
    </lineage>
</organism>
<dbReference type="EMBL" id="KZ613945">
    <property type="protein sequence ID" value="PMD40522.1"/>
    <property type="molecule type" value="Genomic_DNA"/>
</dbReference>
<evidence type="ECO:0000313" key="3">
    <source>
        <dbReference type="Proteomes" id="UP000235786"/>
    </source>
</evidence>
<accession>A0A2J6RPT5</accession>
<feature type="compositionally biased region" description="Polar residues" evidence="1">
    <location>
        <begin position="62"/>
        <end position="71"/>
    </location>
</feature>
<proteinExistence type="predicted"/>
<dbReference type="Proteomes" id="UP000235786">
    <property type="component" value="Unassembled WGS sequence"/>
</dbReference>
<gene>
    <name evidence="2" type="ORF">L207DRAFT_511997</name>
</gene>
<dbReference type="AlphaFoldDB" id="A0A2J6RPT5"/>
<feature type="compositionally biased region" description="Polar residues" evidence="1">
    <location>
        <begin position="85"/>
        <end position="100"/>
    </location>
</feature>
<evidence type="ECO:0000256" key="1">
    <source>
        <dbReference type="SAM" id="MobiDB-lite"/>
    </source>
</evidence>
<protein>
    <submittedName>
        <fullName evidence="2">Uncharacterized protein</fullName>
    </submittedName>
</protein>
<reference evidence="2 3" key="1">
    <citation type="submission" date="2016-04" db="EMBL/GenBank/DDBJ databases">
        <title>A degradative enzymes factory behind the ericoid mycorrhizal symbiosis.</title>
        <authorList>
            <consortium name="DOE Joint Genome Institute"/>
            <person name="Martino E."/>
            <person name="Morin E."/>
            <person name="Grelet G."/>
            <person name="Kuo A."/>
            <person name="Kohler A."/>
            <person name="Daghino S."/>
            <person name="Barry K."/>
            <person name="Choi C."/>
            <person name="Cichocki N."/>
            <person name="Clum A."/>
            <person name="Copeland A."/>
            <person name="Hainaut M."/>
            <person name="Haridas S."/>
            <person name="Labutti K."/>
            <person name="Lindquist E."/>
            <person name="Lipzen A."/>
            <person name="Khouja H.-R."/>
            <person name="Murat C."/>
            <person name="Ohm R."/>
            <person name="Olson A."/>
            <person name="Spatafora J."/>
            <person name="Veneault-Fourrey C."/>
            <person name="Henrissat B."/>
            <person name="Grigoriev I."/>
            <person name="Martin F."/>
            <person name="Perotto S."/>
        </authorList>
    </citation>
    <scope>NUCLEOTIDE SEQUENCE [LARGE SCALE GENOMIC DNA]</scope>
    <source>
        <strain evidence="2 3">F</strain>
    </source>
</reference>
<keyword evidence="3" id="KW-1185">Reference proteome</keyword>
<feature type="region of interest" description="Disordered" evidence="1">
    <location>
        <begin position="24"/>
        <end position="100"/>
    </location>
</feature>
<sequence>MGVFLGTSTLTLICDIQVMLPLGSLSPSNESSNSNPNSTPHQASHLHPSISTSHPHAPPTHITKQTNSPTALPTPIGTLLPRPTSAPNHIIHSSTLEAWS</sequence>
<name>A0A2J6RPT5_HYAVF</name>
<feature type="compositionally biased region" description="Low complexity" evidence="1">
    <location>
        <begin position="24"/>
        <end position="38"/>
    </location>
</feature>
<evidence type="ECO:0000313" key="2">
    <source>
        <dbReference type="EMBL" id="PMD40522.1"/>
    </source>
</evidence>